<dbReference type="Gene3D" id="1.10.287.470">
    <property type="entry name" value="Helix hairpin bin"/>
    <property type="match status" value="2"/>
</dbReference>
<keyword evidence="2" id="KW-0812">Transmembrane</keyword>
<keyword evidence="8" id="KW-1185">Reference proteome</keyword>
<keyword evidence="4" id="KW-0472">Membrane</keyword>
<dbReference type="Proteomes" id="UP000585665">
    <property type="component" value="Unassembled WGS sequence"/>
</dbReference>
<evidence type="ECO:0000256" key="1">
    <source>
        <dbReference type="ARBA" id="ARBA00004167"/>
    </source>
</evidence>
<dbReference type="PANTHER" id="PTHR30386">
    <property type="entry name" value="MEMBRANE FUSION SUBUNIT OF EMRAB-TOLC MULTIDRUG EFFLUX PUMP"/>
    <property type="match status" value="1"/>
</dbReference>
<dbReference type="Pfam" id="PF25963">
    <property type="entry name" value="Beta-barrel_AAEA"/>
    <property type="match status" value="1"/>
</dbReference>
<evidence type="ECO:0000259" key="6">
    <source>
        <dbReference type="Pfam" id="PF25963"/>
    </source>
</evidence>
<protein>
    <submittedName>
        <fullName evidence="7">Multidrug transporter subunit MdtN</fullName>
    </submittedName>
</protein>
<evidence type="ECO:0000313" key="7">
    <source>
        <dbReference type="EMBL" id="NVN40218.1"/>
    </source>
</evidence>
<gene>
    <name evidence="7" type="primary">mdtN</name>
    <name evidence="7" type="ORF">HUK82_06510</name>
</gene>
<organism evidence="7 8">
    <name type="scientific">Ameyamaea chiangmaiensis</name>
    <dbReference type="NCBI Taxonomy" id="442969"/>
    <lineage>
        <taxon>Bacteria</taxon>
        <taxon>Pseudomonadati</taxon>
        <taxon>Pseudomonadota</taxon>
        <taxon>Alphaproteobacteria</taxon>
        <taxon>Acetobacterales</taxon>
        <taxon>Acetobacteraceae</taxon>
        <taxon>Ameyamaea</taxon>
    </lineage>
</organism>
<keyword evidence="3" id="KW-1133">Transmembrane helix</keyword>
<feature type="domain" description="Multidrug resistance protein MdtA-like barrel-sandwich hybrid" evidence="5">
    <location>
        <begin position="54"/>
        <end position="247"/>
    </location>
</feature>
<feature type="domain" description="p-hydroxybenzoic acid efflux pump subunit AaeA-like beta-barrel" evidence="6">
    <location>
        <begin position="255"/>
        <end position="346"/>
    </location>
</feature>
<proteinExistence type="predicted"/>
<name>A0A850P8H9_9PROT</name>
<accession>A0A850P8H9</accession>
<sequence length="353" mass="38024">MTGSADPPTRRRLPRPGIVIAAVCIALAILVGLHAAHLDRHHPSSDNAMIDAELVHVASTVGGRLIDLPVRVNQHVRRGDLLYRLDPEPYALTVRQTEADLALATAEVENQRRMVAIKTANAASAQAQVTRALTNRDLAARTVDRLGPLAAHAYIPRQEYDQARTSLRDADISLAQARQQALAADIAIGDLDSALAAQAARRVAVEHARYSLRQTQVFAPQDGYVTSLTVRPGEVLAPSQVLFTLVVDDDWTAVADLREGDLAFVQPGACATVFSMIDRTTPMRGHVESIGRGVLSPESAGLARGLPLVPREMDWVHVAQRFPVRVRLDPAAAPLLRMGATATVEIGYGAACR</sequence>
<dbReference type="NCBIfam" id="NF007785">
    <property type="entry name" value="PRK10476.1"/>
    <property type="match status" value="1"/>
</dbReference>
<dbReference type="RefSeq" id="WP_176613189.1">
    <property type="nucleotide sequence ID" value="NZ_JABXXR010000031.1"/>
</dbReference>
<reference evidence="7 8" key="1">
    <citation type="submission" date="2020-06" db="EMBL/GenBank/DDBJ databases">
        <title>Description of novel acetic acid bacteria.</title>
        <authorList>
            <person name="Sombolestani A."/>
        </authorList>
    </citation>
    <scope>NUCLEOTIDE SEQUENCE [LARGE SCALE GENOMIC DNA]</scope>
    <source>
        <strain evidence="7 8">LMG 27010</strain>
    </source>
</reference>
<evidence type="ECO:0000256" key="2">
    <source>
        <dbReference type="ARBA" id="ARBA00022692"/>
    </source>
</evidence>
<dbReference type="SUPFAM" id="SSF111369">
    <property type="entry name" value="HlyD-like secretion proteins"/>
    <property type="match status" value="2"/>
</dbReference>
<evidence type="ECO:0000256" key="4">
    <source>
        <dbReference type="ARBA" id="ARBA00023136"/>
    </source>
</evidence>
<evidence type="ECO:0000256" key="3">
    <source>
        <dbReference type="ARBA" id="ARBA00022989"/>
    </source>
</evidence>
<evidence type="ECO:0000259" key="5">
    <source>
        <dbReference type="Pfam" id="PF25917"/>
    </source>
</evidence>
<evidence type="ECO:0000313" key="8">
    <source>
        <dbReference type="Proteomes" id="UP000585665"/>
    </source>
</evidence>
<dbReference type="GO" id="GO:0016020">
    <property type="term" value="C:membrane"/>
    <property type="evidence" value="ECO:0007669"/>
    <property type="project" value="UniProtKB-SubCell"/>
</dbReference>
<dbReference type="PANTHER" id="PTHR30386:SF26">
    <property type="entry name" value="TRANSPORT PROTEIN COMB"/>
    <property type="match status" value="1"/>
</dbReference>
<dbReference type="Pfam" id="PF25917">
    <property type="entry name" value="BSH_RND"/>
    <property type="match status" value="1"/>
</dbReference>
<comment type="caution">
    <text evidence="7">The sequence shown here is derived from an EMBL/GenBank/DDBJ whole genome shotgun (WGS) entry which is preliminary data.</text>
</comment>
<dbReference type="Gene3D" id="2.40.30.170">
    <property type="match status" value="1"/>
</dbReference>
<dbReference type="InterPro" id="IPR050739">
    <property type="entry name" value="MFP"/>
</dbReference>
<dbReference type="Gene3D" id="2.40.50.100">
    <property type="match status" value="1"/>
</dbReference>
<dbReference type="InterPro" id="IPR058634">
    <property type="entry name" value="AaeA-lik-b-barrel"/>
</dbReference>
<dbReference type="EMBL" id="JABXXR010000031">
    <property type="protein sequence ID" value="NVN40218.1"/>
    <property type="molecule type" value="Genomic_DNA"/>
</dbReference>
<dbReference type="AlphaFoldDB" id="A0A850P8H9"/>
<dbReference type="InterPro" id="IPR058625">
    <property type="entry name" value="MdtA-like_BSH"/>
</dbReference>
<comment type="subcellular location">
    <subcellularLocation>
        <location evidence="1">Membrane</location>
        <topology evidence="1">Single-pass membrane protein</topology>
    </subcellularLocation>
</comment>